<dbReference type="EMBL" id="KL506459">
    <property type="protein sequence ID" value="KFO85010.1"/>
    <property type="molecule type" value="Genomic_DNA"/>
</dbReference>
<organism evidence="1 2">
    <name type="scientific">Buceros rhinoceros silvestris</name>
    <dbReference type="NCBI Taxonomy" id="175836"/>
    <lineage>
        <taxon>Eukaryota</taxon>
        <taxon>Metazoa</taxon>
        <taxon>Chordata</taxon>
        <taxon>Craniata</taxon>
        <taxon>Vertebrata</taxon>
        <taxon>Euteleostomi</taxon>
        <taxon>Archelosauria</taxon>
        <taxon>Archosauria</taxon>
        <taxon>Dinosauria</taxon>
        <taxon>Saurischia</taxon>
        <taxon>Theropoda</taxon>
        <taxon>Coelurosauria</taxon>
        <taxon>Aves</taxon>
        <taxon>Neognathae</taxon>
        <taxon>Neoaves</taxon>
        <taxon>Telluraves</taxon>
        <taxon>Coraciimorphae</taxon>
        <taxon>Bucerotiformes</taxon>
        <taxon>Bucerotidae</taxon>
        <taxon>Buceros</taxon>
    </lineage>
</organism>
<protein>
    <submittedName>
        <fullName evidence="1">Uncharacterized protein</fullName>
    </submittedName>
</protein>
<evidence type="ECO:0000313" key="1">
    <source>
        <dbReference type="EMBL" id="KFO85010.1"/>
    </source>
</evidence>
<evidence type="ECO:0000313" key="2">
    <source>
        <dbReference type="Proteomes" id="UP000054064"/>
    </source>
</evidence>
<proteinExistence type="predicted"/>
<reference evidence="1 2" key="1">
    <citation type="submission" date="2014-04" db="EMBL/GenBank/DDBJ databases">
        <title>Genome evolution of avian class.</title>
        <authorList>
            <person name="Zhang G."/>
            <person name="Li C."/>
        </authorList>
    </citation>
    <scope>NUCLEOTIDE SEQUENCE [LARGE SCALE GENOMIC DNA]</scope>
    <source>
        <strain evidence="1">BGI_N320</strain>
    </source>
</reference>
<sequence>MAERQGSSGVAGRIHWISAIILMLWSHHISGQGQG</sequence>
<feature type="non-terminal residue" evidence="1">
    <location>
        <position position="35"/>
    </location>
</feature>
<accession>A0A091GRK8</accession>
<name>A0A091GRK8_BUCRH</name>
<dbReference type="AlphaFoldDB" id="A0A091GRK8"/>
<dbReference type="Proteomes" id="UP000054064">
    <property type="component" value="Unassembled WGS sequence"/>
</dbReference>
<gene>
    <name evidence="1" type="ORF">N320_05352</name>
</gene>
<keyword evidence="2" id="KW-1185">Reference proteome</keyword>